<evidence type="ECO:0000256" key="17">
    <source>
        <dbReference type="ARBA" id="ARBA00036292"/>
    </source>
</evidence>
<evidence type="ECO:0000256" key="34">
    <source>
        <dbReference type="SAM" id="Phobius"/>
    </source>
</evidence>
<evidence type="ECO:0000256" key="16">
    <source>
        <dbReference type="ARBA" id="ARBA00023180"/>
    </source>
</evidence>
<evidence type="ECO:0000256" key="10">
    <source>
        <dbReference type="ARBA" id="ARBA00022968"/>
    </source>
</evidence>
<dbReference type="PANTHER" id="PTHR46032">
    <property type="entry name" value="ALPHA-2,3-SIALYLTRANSFERASE ST3GAL I ISOFORM X1"/>
    <property type="match status" value="1"/>
</dbReference>
<evidence type="ECO:0000256" key="30">
    <source>
        <dbReference type="ARBA" id="ARBA00072809"/>
    </source>
</evidence>
<dbReference type="Gene3D" id="3.90.1480.20">
    <property type="entry name" value="Glycosyl transferase family 29"/>
    <property type="match status" value="1"/>
</dbReference>
<evidence type="ECO:0000256" key="14">
    <source>
        <dbReference type="ARBA" id="ARBA00023136"/>
    </source>
</evidence>
<dbReference type="FunFam" id="3.90.1480.20:FF:000002">
    <property type="entry name" value="CMP-N-acetylneuraminate-beta-galactosamide- alpha-2,3-sialyltransferase 2"/>
    <property type="match status" value="1"/>
</dbReference>
<comment type="subcellular location">
    <subcellularLocation>
        <location evidence="1">Golgi apparatus membrane</location>
        <topology evidence="1">Single-pass type II membrane protein</topology>
    </subcellularLocation>
    <subcellularLocation>
        <location evidence="18">Golgi apparatus</location>
        <location evidence="18">Golgi stack membrane</location>
    </subcellularLocation>
    <subcellularLocation>
        <location evidence="2">Secreted</location>
    </subcellularLocation>
</comment>
<dbReference type="PANTHER" id="PTHR46032:SF6">
    <property type="entry name" value="CMP-N-ACETYLNEURAMINATE-BETA-GALACTOSAMIDE-ALPHA-2,3-SIALYLTRANSFERASE 1"/>
    <property type="match status" value="1"/>
</dbReference>
<evidence type="ECO:0000256" key="21">
    <source>
        <dbReference type="ARBA" id="ARBA00042448"/>
    </source>
</evidence>
<keyword evidence="12" id="KW-0333">Golgi apparatus</keyword>
<evidence type="ECO:0000313" key="35">
    <source>
        <dbReference type="Ensembl" id="ENSSAUP00010015625.1"/>
    </source>
</evidence>
<reference evidence="35" key="3">
    <citation type="submission" date="2025-09" db="UniProtKB">
        <authorList>
            <consortium name="Ensembl"/>
        </authorList>
    </citation>
    <scope>IDENTIFICATION</scope>
</reference>
<reference evidence="35" key="2">
    <citation type="submission" date="2025-08" db="UniProtKB">
        <authorList>
            <consortium name="Ensembl"/>
        </authorList>
    </citation>
    <scope>IDENTIFICATION</scope>
</reference>
<dbReference type="GO" id="GO:0003836">
    <property type="term" value="F:beta-galactoside (CMP) alpha-2,3-sialyltransferase activity"/>
    <property type="evidence" value="ECO:0007669"/>
    <property type="project" value="UniProtKB-EC"/>
</dbReference>
<dbReference type="InterPro" id="IPR038578">
    <property type="entry name" value="GT29-like_sf"/>
</dbReference>
<dbReference type="InParanoid" id="A0A671UST1"/>
<evidence type="ECO:0000256" key="15">
    <source>
        <dbReference type="ARBA" id="ARBA00023157"/>
    </source>
</evidence>
<comment type="catalytic activity">
    <reaction evidence="24">
        <text>a ganglioside GA1 (d18:1(4E)) + CMP-N-acetyl-beta-neuraminate = a ganglioside GM1b (d18:1(4E)) + CMP + H(+)</text>
        <dbReference type="Rhea" id="RHEA:47560"/>
        <dbReference type="ChEBI" id="CHEBI:15378"/>
        <dbReference type="ChEBI" id="CHEBI:27938"/>
        <dbReference type="ChEBI" id="CHEBI:57812"/>
        <dbReference type="ChEBI" id="CHEBI:60377"/>
        <dbReference type="ChEBI" id="CHEBI:78568"/>
    </reaction>
    <physiologicalReaction direction="left-to-right" evidence="24">
        <dbReference type="Rhea" id="RHEA:47561"/>
    </physiologicalReaction>
</comment>
<evidence type="ECO:0000256" key="19">
    <source>
        <dbReference type="ARBA" id="ARBA00039106"/>
    </source>
</evidence>
<keyword evidence="7" id="KW-0328">Glycosyltransferase</keyword>
<dbReference type="GO" id="GO:0006629">
    <property type="term" value="P:lipid metabolic process"/>
    <property type="evidence" value="ECO:0007669"/>
    <property type="project" value="UniProtKB-KW"/>
</dbReference>
<reference evidence="35" key="1">
    <citation type="submission" date="2021-04" db="EMBL/GenBank/DDBJ databases">
        <authorList>
            <consortium name="Wellcome Sanger Institute Data Sharing"/>
        </authorList>
    </citation>
    <scope>NUCLEOTIDE SEQUENCE [LARGE SCALE GENOMIC DNA]</scope>
</reference>
<evidence type="ECO:0000256" key="8">
    <source>
        <dbReference type="ARBA" id="ARBA00022679"/>
    </source>
</evidence>
<dbReference type="EC" id="2.4.3.2" evidence="19"/>
<keyword evidence="16" id="KW-0325">Glycoprotein</keyword>
<protein>
    <recommendedName>
        <fullName evidence="30">CMP-N-acetylneuraminate-beta-galactosamide-alpha-2,3-sialyltransferase 2</fullName>
        <ecNumber evidence="19">2.4.3.2</ecNumber>
        <ecNumber evidence="20">2.4.3.4</ecNumber>
    </recommendedName>
    <alternativeName>
        <fullName evidence="23">Gal-NAc6S</fullName>
    </alternativeName>
    <alternativeName>
        <fullName evidence="21">Gal-beta-1,3-GalNAc-alpha-2,3-sialyltransferase</fullName>
    </alternativeName>
    <alternativeName>
        <fullName evidence="22">Monosialoganglioside sialyltransferase</fullName>
    </alternativeName>
    <alternativeName>
        <fullName evidence="31">ST3Gal II</fullName>
    </alternativeName>
    <alternativeName>
        <fullName evidence="32">ST3GalA.2</fullName>
    </alternativeName>
    <alternativeName>
        <fullName evidence="33">Sialyltransferase 4B</fullName>
    </alternativeName>
</protein>
<evidence type="ECO:0000256" key="7">
    <source>
        <dbReference type="ARBA" id="ARBA00022676"/>
    </source>
</evidence>
<keyword evidence="36" id="KW-1185">Reference proteome</keyword>
<evidence type="ECO:0000256" key="11">
    <source>
        <dbReference type="ARBA" id="ARBA00022989"/>
    </source>
</evidence>
<evidence type="ECO:0000256" key="20">
    <source>
        <dbReference type="ARBA" id="ARBA00039107"/>
    </source>
</evidence>
<evidence type="ECO:0000256" key="26">
    <source>
        <dbReference type="ARBA" id="ARBA00043816"/>
    </source>
</evidence>
<comment type="catalytic activity">
    <reaction evidence="28">
        <text>a globoside GalGb4Cer + CMP-N-acetyl-beta-neuraminate = a globoside MSGG + CMP + H(+)</text>
        <dbReference type="Rhea" id="RHEA:65372"/>
        <dbReference type="ChEBI" id="CHEBI:15378"/>
        <dbReference type="ChEBI" id="CHEBI:57812"/>
        <dbReference type="ChEBI" id="CHEBI:60377"/>
        <dbReference type="ChEBI" id="CHEBI:140623"/>
        <dbReference type="ChEBI" id="CHEBI:140691"/>
    </reaction>
    <physiologicalReaction direction="left-to-right" evidence="28">
        <dbReference type="Rhea" id="RHEA:65373"/>
    </physiologicalReaction>
</comment>
<evidence type="ECO:0000256" key="2">
    <source>
        <dbReference type="ARBA" id="ARBA00004613"/>
    </source>
</evidence>
<dbReference type="AlphaFoldDB" id="A0A671UST1"/>
<keyword evidence="10" id="KW-0735">Signal-anchor</keyword>
<dbReference type="GO" id="GO:0047288">
    <property type="term" value="F:beta-D-galactosyl-(1-&gt;3)-N-acetyl-beta-D-galactosaminide alpha-2,3- sialyltransferase"/>
    <property type="evidence" value="ECO:0007669"/>
    <property type="project" value="UniProtKB-EC"/>
</dbReference>
<keyword evidence="13" id="KW-0443">Lipid metabolism</keyword>
<keyword evidence="6" id="KW-0964">Secreted</keyword>
<name>A0A671UST1_SPAAU</name>
<evidence type="ECO:0000256" key="33">
    <source>
        <dbReference type="ARBA" id="ARBA00082805"/>
    </source>
</evidence>
<sequence>MVANPSDTPKETIHHKYAWTLDTSAHTPHPLQTSSTDGPIPLLKGRKTSHWACNQLRIDADQIGGEIVEHHRAEMNLRNKALIVLLCMIGTDVILRGYVLRRFTEYTLPQDASPCTKLLSESERRRMHCCESVELFLSADYELPEDAFNWWKRLQLERRNFSAYTETVGRLFEMIPPCPGLSEPRPNRCRTCALVGNSVNLKGSHYGPEIDSHDIVIRINHGRTKGYEADVGTRTTHHIMYPESAVDLDNSTHLVLVPFKIQDLEWLMKAFTTGFYGKSYVPVKSHIAANEELVMVVNPAFMRCVHDSWLSKKGQYPSTGFMALILALRVCDEVHVFGYGADDDGNWSHYWEKLEDKKFKTGIHPGTHEYSIIQKLAEQQKLKFYKGC</sequence>
<dbReference type="GeneTree" id="ENSGT00940000154725"/>
<comment type="pathway">
    <text evidence="3">Protein modification; protein glycosylation.</text>
</comment>
<comment type="catalytic activity">
    <reaction evidence="17">
        <text>a beta-D-galactosyl-(1-&gt;3)-N-acetyl-alpha-D-galactosaminyl derivative + CMP-N-acetyl-beta-neuraminate = an N-acetyl-alpha-neuraminyl-(2-&gt;3)-beta-D-galactosyl-(1-&gt;3)-N-acetyl-alpha-D-galactosaminyl derivative + CMP + H(+)</text>
        <dbReference type="Rhea" id="RHEA:21616"/>
        <dbReference type="ChEBI" id="CHEBI:15378"/>
        <dbReference type="ChEBI" id="CHEBI:57812"/>
        <dbReference type="ChEBI" id="CHEBI:60377"/>
        <dbReference type="ChEBI" id="CHEBI:133470"/>
        <dbReference type="ChEBI" id="CHEBI:139596"/>
        <dbReference type="EC" id="2.4.3.4"/>
    </reaction>
    <physiologicalReaction direction="left-to-right" evidence="17">
        <dbReference type="Rhea" id="RHEA:21617"/>
    </physiologicalReaction>
</comment>
<keyword evidence="15" id="KW-1015">Disulfide bond</keyword>
<accession>A0A671UST1</accession>
<comment type="subunit">
    <text evidence="29">Homodimer; disulfide-linked. Homodimer formation occurs in the endoplasmic reticulum.</text>
</comment>
<dbReference type="GO" id="GO:0032580">
    <property type="term" value="C:Golgi cisterna membrane"/>
    <property type="evidence" value="ECO:0007669"/>
    <property type="project" value="UniProtKB-SubCell"/>
</dbReference>
<gene>
    <name evidence="35" type="primary">LOC115578574</name>
</gene>
<dbReference type="Proteomes" id="UP000472265">
    <property type="component" value="Chromosome 3"/>
</dbReference>
<evidence type="ECO:0000313" key="36">
    <source>
        <dbReference type="Proteomes" id="UP000472265"/>
    </source>
</evidence>
<evidence type="ECO:0000256" key="27">
    <source>
        <dbReference type="ARBA" id="ARBA00047509"/>
    </source>
</evidence>
<evidence type="ECO:0000256" key="9">
    <source>
        <dbReference type="ARBA" id="ARBA00022692"/>
    </source>
</evidence>
<dbReference type="EC" id="2.4.3.4" evidence="20"/>
<evidence type="ECO:0000256" key="5">
    <source>
        <dbReference type="ARBA" id="ARBA00006003"/>
    </source>
</evidence>
<dbReference type="OMA" id="CCESVEL"/>
<evidence type="ECO:0000256" key="24">
    <source>
        <dbReference type="ARBA" id="ARBA00043673"/>
    </source>
</evidence>
<evidence type="ECO:0000256" key="13">
    <source>
        <dbReference type="ARBA" id="ARBA00023098"/>
    </source>
</evidence>
<dbReference type="Pfam" id="PF00777">
    <property type="entry name" value="Glyco_transf_29"/>
    <property type="match status" value="1"/>
</dbReference>
<comment type="catalytic activity">
    <reaction evidence="25">
        <text>a ganglioside GM1 (d18:1(4E)) + CMP-N-acetyl-beta-neuraminate = a ganglioside GD1a (d18:1(4E)) + CMP + H(+)</text>
        <dbReference type="Rhea" id="RHEA:18021"/>
        <dbReference type="ChEBI" id="CHEBI:15378"/>
        <dbReference type="ChEBI" id="CHEBI:57812"/>
        <dbReference type="ChEBI" id="CHEBI:60377"/>
        <dbReference type="ChEBI" id="CHEBI:77709"/>
        <dbReference type="ChEBI" id="CHEBI:78445"/>
        <dbReference type="EC" id="2.4.3.2"/>
    </reaction>
    <physiologicalReaction direction="left-to-right" evidence="25">
        <dbReference type="Rhea" id="RHEA:18022"/>
    </physiologicalReaction>
</comment>
<evidence type="ECO:0000256" key="28">
    <source>
        <dbReference type="ARBA" id="ARBA00052027"/>
    </source>
</evidence>
<dbReference type="GO" id="GO:0097503">
    <property type="term" value="P:sialylation"/>
    <property type="evidence" value="ECO:0007669"/>
    <property type="project" value="TreeGrafter"/>
</dbReference>
<keyword evidence="9 34" id="KW-0812">Transmembrane</keyword>
<evidence type="ECO:0000256" key="4">
    <source>
        <dbReference type="ARBA" id="ARBA00004934"/>
    </source>
</evidence>
<evidence type="ECO:0000256" key="23">
    <source>
        <dbReference type="ARBA" id="ARBA00042991"/>
    </source>
</evidence>
<evidence type="ECO:0000256" key="1">
    <source>
        <dbReference type="ARBA" id="ARBA00004323"/>
    </source>
</evidence>
<evidence type="ECO:0000256" key="31">
    <source>
        <dbReference type="ARBA" id="ARBA00081228"/>
    </source>
</evidence>
<keyword evidence="11 34" id="KW-1133">Transmembrane helix</keyword>
<feature type="transmembrane region" description="Helical" evidence="34">
    <location>
        <begin position="81"/>
        <end position="99"/>
    </location>
</feature>
<dbReference type="InterPro" id="IPR001675">
    <property type="entry name" value="Glyco_trans_29"/>
</dbReference>
<dbReference type="Ensembl" id="ENSSAUT00010016562.1">
    <property type="protein sequence ID" value="ENSSAUP00010015625.1"/>
    <property type="gene ID" value="ENSSAUG00010007235.1"/>
</dbReference>
<evidence type="ECO:0000256" key="6">
    <source>
        <dbReference type="ARBA" id="ARBA00022525"/>
    </source>
</evidence>
<keyword evidence="14 34" id="KW-0472">Membrane</keyword>
<comment type="catalytic activity">
    <reaction evidence="27">
        <text>ganglioside GM1 (d18:1(4E)/18:0) + CMP-N-acetyl-beta-neuraminate = ganglioside GD1a (18:1(4E)/18:0) + CMP + H(+)</text>
        <dbReference type="Rhea" id="RHEA:48248"/>
        <dbReference type="ChEBI" id="CHEBI:15378"/>
        <dbReference type="ChEBI" id="CHEBI:57812"/>
        <dbReference type="ChEBI" id="CHEBI:60377"/>
        <dbReference type="ChEBI" id="CHEBI:73110"/>
        <dbReference type="ChEBI" id="CHEBI:90153"/>
    </reaction>
    <physiologicalReaction direction="left-to-right" evidence="27">
        <dbReference type="Rhea" id="RHEA:48249"/>
    </physiologicalReaction>
</comment>
<proteinExistence type="inferred from homology"/>
<organism evidence="35 36">
    <name type="scientific">Sparus aurata</name>
    <name type="common">Gilthead sea bream</name>
    <dbReference type="NCBI Taxonomy" id="8175"/>
    <lineage>
        <taxon>Eukaryota</taxon>
        <taxon>Metazoa</taxon>
        <taxon>Chordata</taxon>
        <taxon>Craniata</taxon>
        <taxon>Vertebrata</taxon>
        <taxon>Euteleostomi</taxon>
        <taxon>Actinopterygii</taxon>
        <taxon>Neopterygii</taxon>
        <taxon>Teleostei</taxon>
        <taxon>Neoteleostei</taxon>
        <taxon>Acanthomorphata</taxon>
        <taxon>Eupercaria</taxon>
        <taxon>Spariformes</taxon>
        <taxon>Sparidae</taxon>
        <taxon>Sparus</taxon>
    </lineage>
</organism>
<evidence type="ECO:0000256" key="32">
    <source>
        <dbReference type="ARBA" id="ARBA00081332"/>
    </source>
</evidence>
<dbReference type="GO" id="GO:0000139">
    <property type="term" value="C:Golgi membrane"/>
    <property type="evidence" value="ECO:0007669"/>
    <property type="project" value="UniProtKB-SubCell"/>
</dbReference>
<evidence type="ECO:0000256" key="18">
    <source>
        <dbReference type="ARBA" id="ARBA00037859"/>
    </source>
</evidence>
<dbReference type="GO" id="GO:0005576">
    <property type="term" value="C:extracellular region"/>
    <property type="evidence" value="ECO:0007669"/>
    <property type="project" value="UniProtKB-SubCell"/>
</dbReference>
<evidence type="ECO:0000256" key="12">
    <source>
        <dbReference type="ARBA" id="ARBA00023034"/>
    </source>
</evidence>
<comment type="similarity">
    <text evidence="5">Belongs to the glycosyltransferase 29 family.</text>
</comment>
<keyword evidence="8" id="KW-0808">Transferase</keyword>
<evidence type="ECO:0000256" key="22">
    <source>
        <dbReference type="ARBA" id="ARBA00042990"/>
    </source>
</evidence>
<comment type="catalytic activity">
    <reaction evidence="26">
        <text>a ganglioside GA1 + CMP-N-acetyl-beta-neuraminate = a ganglioside GM1b + CMP + H(+)</text>
        <dbReference type="Rhea" id="RHEA:48244"/>
        <dbReference type="ChEBI" id="CHEBI:15378"/>
        <dbReference type="ChEBI" id="CHEBI:57812"/>
        <dbReference type="ChEBI" id="CHEBI:60377"/>
        <dbReference type="ChEBI" id="CHEBI:88069"/>
        <dbReference type="ChEBI" id="CHEBI:90151"/>
    </reaction>
    <physiologicalReaction direction="left-to-right" evidence="26">
        <dbReference type="Rhea" id="RHEA:48245"/>
    </physiologicalReaction>
</comment>
<evidence type="ECO:0000256" key="25">
    <source>
        <dbReference type="ARBA" id="ARBA00043773"/>
    </source>
</evidence>
<evidence type="ECO:0000256" key="29">
    <source>
        <dbReference type="ARBA" id="ARBA00062545"/>
    </source>
</evidence>
<evidence type="ECO:0000256" key="3">
    <source>
        <dbReference type="ARBA" id="ARBA00004922"/>
    </source>
</evidence>
<dbReference type="InterPro" id="IPR051757">
    <property type="entry name" value="Beta-gal_alpha2-3_sialyltrans"/>
</dbReference>
<comment type="pathway">
    <text evidence="4">Glycolipid biosynthesis.</text>
</comment>